<dbReference type="Pfam" id="PF00669">
    <property type="entry name" value="Flagellin_N"/>
    <property type="match status" value="1"/>
</dbReference>
<accession>A0A918K588</accession>
<dbReference type="NCBIfam" id="TIGR02550">
    <property type="entry name" value="flagell_flgL"/>
    <property type="match status" value="1"/>
</dbReference>
<dbReference type="Proteomes" id="UP000626148">
    <property type="component" value="Unassembled WGS sequence"/>
</dbReference>
<feature type="coiled-coil region" evidence="6">
    <location>
        <begin position="54"/>
        <end position="81"/>
    </location>
</feature>
<dbReference type="EMBL" id="BMXR01000004">
    <property type="protein sequence ID" value="GGX50588.1"/>
    <property type="molecule type" value="Genomic_DNA"/>
</dbReference>
<evidence type="ECO:0000313" key="9">
    <source>
        <dbReference type="EMBL" id="GGX50588.1"/>
    </source>
</evidence>
<dbReference type="PRINTS" id="PR00207">
    <property type="entry name" value="FLAGELLIN"/>
</dbReference>
<dbReference type="RefSeq" id="WP_189608145.1">
    <property type="nucleotide sequence ID" value="NZ_BMXR01000004.1"/>
</dbReference>
<name>A0A918K588_9GAMM</name>
<dbReference type="InterPro" id="IPR001492">
    <property type="entry name" value="Flagellin"/>
</dbReference>
<keyword evidence="9" id="KW-0282">Flagellum</keyword>
<feature type="domain" description="Flagellin C-terminal" evidence="8">
    <location>
        <begin position="334"/>
        <end position="414"/>
    </location>
</feature>
<proteinExistence type="inferred from homology"/>
<organism evidence="9 10">
    <name type="scientific">Saccharospirillum salsuginis</name>
    <dbReference type="NCBI Taxonomy" id="418750"/>
    <lineage>
        <taxon>Bacteria</taxon>
        <taxon>Pseudomonadati</taxon>
        <taxon>Pseudomonadota</taxon>
        <taxon>Gammaproteobacteria</taxon>
        <taxon>Oceanospirillales</taxon>
        <taxon>Saccharospirillaceae</taxon>
        <taxon>Saccharospirillum</taxon>
    </lineage>
</organism>
<dbReference type="AlphaFoldDB" id="A0A918K588"/>
<evidence type="ECO:0000256" key="4">
    <source>
        <dbReference type="ARBA" id="ARBA00022525"/>
    </source>
</evidence>
<evidence type="ECO:0000259" key="8">
    <source>
        <dbReference type="Pfam" id="PF00700"/>
    </source>
</evidence>
<keyword evidence="9" id="KW-0966">Cell projection</keyword>
<evidence type="ECO:0000256" key="1">
    <source>
        <dbReference type="ARBA" id="ARBA00004365"/>
    </source>
</evidence>
<evidence type="ECO:0000313" key="10">
    <source>
        <dbReference type="Proteomes" id="UP000626148"/>
    </source>
</evidence>
<dbReference type="GO" id="GO:0005576">
    <property type="term" value="C:extracellular region"/>
    <property type="evidence" value="ECO:0007669"/>
    <property type="project" value="UniProtKB-SubCell"/>
</dbReference>
<dbReference type="GO" id="GO:0009424">
    <property type="term" value="C:bacterial-type flagellum hook"/>
    <property type="evidence" value="ECO:0007669"/>
    <property type="project" value="InterPro"/>
</dbReference>
<sequence>MPDRLSTYWIFNRPVQDMLGLQQQVNKTQEQISTGKRILTPADDPVGAARVLQLNQEVALMDQYERNINLLDARLEQEEGVLGAVEDNIARVRELAVKAGNAGVLTEADRNAIAQEIRERLDELQDLMNSEDGSGEYLFAGFSGQTQPFVKSPGGGYQYQGDEGVRSLQVSRNVNLASSDSGKDVFMDIKADKTSFTAYGNPQNQGNPPGVISSGITVDQEALDNFAPNDAVITFENPLDVDPPEQNFTVRRKSDGRVINGLENVAYQPGSPIQFGGMTVNIVGNPAPGDQFVVETSQKQGVLTTYEKFLFALENYPPGTGFDEVYDETMETTLNNIDNTIENVSQVRARIGARLNTSESVANQHADNKLAAKEIKAEIEDLDFAGAVSRLQMQSFVLQAAQQSFAQTSRLSLFDFIS</sequence>
<dbReference type="Pfam" id="PF00700">
    <property type="entry name" value="Flagellin_C"/>
    <property type="match status" value="1"/>
</dbReference>
<reference evidence="9" key="1">
    <citation type="journal article" date="2014" name="Int. J. Syst. Evol. Microbiol.">
        <title>Complete genome sequence of Corynebacterium casei LMG S-19264T (=DSM 44701T), isolated from a smear-ripened cheese.</title>
        <authorList>
            <consortium name="US DOE Joint Genome Institute (JGI-PGF)"/>
            <person name="Walter F."/>
            <person name="Albersmeier A."/>
            <person name="Kalinowski J."/>
            <person name="Ruckert C."/>
        </authorList>
    </citation>
    <scope>NUCLEOTIDE SEQUENCE</scope>
    <source>
        <strain evidence="9">KCTC 22169</strain>
    </source>
</reference>
<evidence type="ECO:0000256" key="3">
    <source>
        <dbReference type="ARBA" id="ARBA00005709"/>
    </source>
</evidence>
<keyword evidence="6" id="KW-0175">Coiled coil</keyword>
<keyword evidence="10" id="KW-1185">Reference proteome</keyword>
<gene>
    <name evidence="9" type="primary">flgL</name>
    <name evidence="9" type="ORF">GCM10007392_17190</name>
</gene>
<evidence type="ECO:0000256" key="2">
    <source>
        <dbReference type="ARBA" id="ARBA00004613"/>
    </source>
</evidence>
<evidence type="ECO:0000256" key="6">
    <source>
        <dbReference type="SAM" id="Coils"/>
    </source>
</evidence>
<keyword evidence="5" id="KW-0975">Bacterial flagellum</keyword>
<dbReference type="SUPFAM" id="SSF64518">
    <property type="entry name" value="Phase 1 flagellin"/>
    <property type="match status" value="1"/>
</dbReference>
<dbReference type="GO" id="GO:0005198">
    <property type="term" value="F:structural molecule activity"/>
    <property type="evidence" value="ECO:0007669"/>
    <property type="project" value="InterPro"/>
</dbReference>
<comment type="caution">
    <text evidence="9">The sequence shown here is derived from an EMBL/GenBank/DDBJ whole genome shotgun (WGS) entry which is preliminary data.</text>
</comment>
<reference evidence="9" key="2">
    <citation type="submission" date="2020-09" db="EMBL/GenBank/DDBJ databases">
        <authorList>
            <person name="Sun Q."/>
            <person name="Kim S."/>
        </authorList>
    </citation>
    <scope>NUCLEOTIDE SEQUENCE</scope>
    <source>
        <strain evidence="9">KCTC 22169</strain>
    </source>
</reference>
<evidence type="ECO:0000256" key="5">
    <source>
        <dbReference type="ARBA" id="ARBA00023143"/>
    </source>
</evidence>
<feature type="domain" description="Flagellin N-terminal" evidence="7">
    <location>
        <begin position="22"/>
        <end position="141"/>
    </location>
</feature>
<comment type="similarity">
    <text evidence="3">Belongs to the bacterial flagellin family.</text>
</comment>
<protein>
    <submittedName>
        <fullName evidence="9">Flagellar hook-associated protein FlgL</fullName>
    </submittedName>
</protein>
<dbReference type="PANTHER" id="PTHR42792:SF1">
    <property type="entry name" value="FLAGELLAR HOOK-ASSOCIATED PROTEIN 3"/>
    <property type="match status" value="1"/>
</dbReference>
<keyword evidence="9" id="KW-0969">Cilium</keyword>
<dbReference type="InterPro" id="IPR013384">
    <property type="entry name" value="Flagell_FlgL"/>
</dbReference>
<dbReference type="InterPro" id="IPR046358">
    <property type="entry name" value="Flagellin_C"/>
</dbReference>
<dbReference type="PANTHER" id="PTHR42792">
    <property type="entry name" value="FLAGELLIN"/>
    <property type="match status" value="1"/>
</dbReference>
<keyword evidence="4" id="KW-0964">Secreted</keyword>
<dbReference type="Gene3D" id="1.20.1330.10">
    <property type="entry name" value="f41 fragment of flagellin, N-terminal domain"/>
    <property type="match status" value="2"/>
</dbReference>
<dbReference type="GO" id="GO:0071973">
    <property type="term" value="P:bacterial-type flagellum-dependent cell motility"/>
    <property type="evidence" value="ECO:0007669"/>
    <property type="project" value="InterPro"/>
</dbReference>
<comment type="subcellular location">
    <subcellularLocation>
        <location evidence="1">Bacterial flagellum</location>
    </subcellularLocation>
    <subcellularLocation>
        <location evidence="2">Secreted</location>
    </subcellularLocation>
</comment>
<evidence type="ECO:0000259" key="7">
    <source>
        <dbReference type="Pfam" id="PF00669"/>
    </source>
</evidence>
<dbReference type="InterPro" id="IPR001029">
    <property type="entry name" value="Flagellin_N"/>
</dbReference>